<protein>
    <recommendedName>
        <fullName evidence="3">TraB/GumN family protein</fullName>
    </recommendedName>
</protein>
<dbReference type="EMBL" id="CP040812">
    <property type="protein sequence ID" value="QCY71146.1"/>
    <property type="molecule type" value="Genomic_DNA"/>
</dbReference>
<dbReference type="AlphaFoldDB" id="A0A5B7X6P2"/>
<dbReference type="Pfam" id="PF18950">
    <property type="entry name" value="DUF5694"/>
    <property type="match status" value="1"/>
</dbReference>
<evidence type="ECO:0000313" key="2">
    <source>
        <dbReference type="Proteomes" id="UP000309016"/>
    </source>
</evidence>
<keyword evidence="2" id="KW-1185">Reference proteome</keyword>
<gene>
    <name evidence="1" type="ORF">FHG64_18065</name>
</gene>
<dbReference type="OrthoDB" id="7055505at2"/>
<sequence length="280" mass="32975">MKFRLFQFLIFLIPILTYSQKAQFPSPSEYFSEPKSGVLVLGTIHFDYPNLDAIKTGEEDQLDVLSEKKQREITELIDYIKRFQPNKIAIEAWDSFKATEKLRKYKKGDFKKEKSERYQLGMRLATELDLDTLYSIDTGPMIADLANMDSTYVAKLTEDYDFQSSDPFHQMSIEYFKVVNKLPAKMNLLEYFKKLNSLEHHQYVLGSYLTGDFKLGDQRGADVTSVWWYNRNLRLFRKIQEMNTNNNDRILVIFGIDHAAILRHLIEYSPEFEFIEFDSL</sequence>
<dbReference type="InterPro" id="IPR043749">
    <property type="entry name" value="DUF5694"/>
</dbReference>
<evidence type="ECO:0008006" key="3">
    <source>
        <dbReference type="Google" id="ProtNLM"/>
    </source>
</evidence>
<reference evidence="1 2" key="1">
    <citation type="submission" date="2019-06" db="EMBL/GenBank/DDBJ databases">
        <title>Complete genome sequence of Antarcticibacterium flavum KCTC 52984T from an Antarctic marine sediment.</title>
        <authorList>
            <person name="Lee Y.M."/>
            <person name="Shin S.C."/>
        </authorList>
    </citation>
    <scope>NUCLEOTIDE SEQUENCE [LARGE SCALE GENOMIC DNA]</scope>
    <source>
        <strain evidence="1 2">KCTC 52984</strain>
    </source>
</reference>
<name>A0A5B7X6P2_9FLAO</name>
<organism evidence="1 2">
    <name type="scientific">Antarcticibacterium flavum</name>
    <dbReference type="NCBI Taxonomy" id="2058175"/>
    <lineage>
        <taxon>Bacteria</taxon>
        <taxon>Pseudomonadati</taxon>
        <taxon>Bacteroidota</taxon>
        <taxon>Flavobacteriia</taxon>
        <taxon>Flavobacteriales</taxon>
        <taxon>Flavobacteriaceae</taxon>
        <taxon>Antarcticibacterium</taxon>
    </lineage>
</organism>
<evidence type="ECO:0000313" key="1">
    <source>
        <dbReference type="EMBL" id="QCY71146.1"/>
    </source>
</evidence>
<dbReference type="RefSeq" id="WP_139067694.1">
    <property type="nucleotide sequence ID" value="NZ_CP040812.1"/>
</dbReference>
<dbReference type="KEGG" id="afla:FHG64_18065"/>
<accession>A0A5B7X6P2</accession>
<proteinExistence type="predicted"/>
<dbReference type="Proteomes" id="UP000309016">
    <property type="component" value="Chromosome"/>
</dbReference>